<feature type="compositionally biased region" description="Polar residues" evidence="7">
    <location>
        <begin position="187"/>
        <end position="203"/>
    </location>
</feature>
<evidence type="ECO:0000313" key="11">
    <source>
        <dbReference type="EMBL" id="CAH3179666.1"/>
    </source>
</evidence>
<dbReference type="Gene3D" id="2.10.50.10">
    <property type="entry name" value="Tumor Necrosis Factor Receptor, subunit A, domain 2"/>
    <property type="match status" value="1"/>
</dbReference>
<keyword evidence="8" id="KW-1133">Transmembrane helix</keyword>
<keyword evidence="3" id="KW-0677">Repeat</keyword>
<evidence type="ECO:0000256" key="1">
    <source>
        <dbReference type="ARBA" id="ARBA00022703"/>
    </source>
</evidence>
<dbReference type="InterPro" id="IPR011029">
    <property type="entry name" value="DEATH-like_dom_sf"/>
</dbReference>
<feature type="region of interest" description="Disordered" evidence="7">
    <location>
        <begin position="183"/>
        <end position="208"/>
    </location>
</feature>
<dbReference type="SUPFAM" id="SSF47986">
    <property type="entry name" value="DEATH domain"/>
    <property type="match status" value="1"/>
</dbReference>
<organism evidence="11 12">
    <name type="scientific">Porites evermanni</name>
    <dbReference type="NCBI Taxonomy" id="104178"/>
    <lineage>
        <taxon>Eukaryota</taxon>
        <taxon>Metazoa</taxon>
        <taxon>Cnidaria</taxon>
        <taxon>Anthozoa</taxon>
        <taxon>Hexacorallia</taxon>
        <taxon>Scleractinia</taxon>
        <taxon>Fungiina</taxon>
        <taxon>Poritidae</taxon>
        <taxon>Porites</taxon>
    </lineage>
</organism>
<evidence type="ECO:0000259" key="9">
    <source>
        <dbReference type="PROSITE" id="PS50017"/>
    </source>
</evidence>
<evidence type="ECO:0000256" key="4">
    <source>
        <dbReference type="ARBA" id="ARBA00023157"/>
    </source>
</evidence>
<dbReference type="PROSITE" id="PS50017">
    <property type="entry name" value="DEATH_DOMAIN"/>
    <property type="match status" value="1"/>
</dbReference>
<evidence type="ECO:0000259" key="10">
    <source>
        <dbReference type="PROSITE" id="PS50050"/>
    </source>
</evidence>
<dbReference type="CDD" id="cd01670">
    <property type="entry name" value="Death"/>
    <property type="match status" value="1"/>
</dbReference>
<feature type="domain" description="TNFR-Cys" evidence="10">
    <location>
        <begin position="58"/>
        <end position="96"/>
    </location>
</feature>
<name>A0ABN8RK81_9CNID</name>
<feature type="transmembrane region" description="Helical" evidence="8">
    <location>
        <begin position="218"/>
        <end position="236"/>
    </location>
</feature>
<dbReference type="InterPro" id="IPR001368">
    <property type="entry name" value="TNFR/NGFR_Cys_rich_reg"/>
</dbReference>
<comment type="caution">
    <text evidence="11">The sequence shown here is derived from an EMBL/GenBank/DDBJ whole genome shotgun (WGS) entry which is preliminary data.</text>
</comment>
<evidence type="ECO:0000256" key="5">
    <source>
        <dbReference type="ARBA" id="ARBA00023180"/>
    </source>
</evidence>
<dbReference type="Gene3D" id="1.10.533.10">
    <property type="entry name" value="Death Domain, Fas"/>
    <property type="match status" value="1"/>
</dbReference>
<evidence type="ECO:0000256" key="3">
    <source>
        <dbReference type="ARBA" id="ARBA00022737"/>
    </source>
</evidence>
<dbReference type="EMBL" id="CALNXI010001919">
    <property type="protein sequence ID" value="CAH3179666.1"/>
    <property type="molecule type" value="Genomic_DNA"/>
</dbReference>
<evidence type="ECO:0000256" key="2">
    <source>
        <dbReference type="ARBA" id="ARBA00022729"/>
    </source>
</evidence>
<feature type="non-terminal residue" evidence="11">
    <location>
        <position position="382"/>
    </location>
</feature>
<protein>
    <submittedName>
        <fullName evidence="11">Uncharacterized protein</fullName>
    </submittedName>
</protein>
<sequence>MVVVFGNRCDNKNHVELVDPNDHSKFECWPVPTCQEGQEPSVKPGSVHPMATDVSCIPCGHGWFSNHETNFRCQKCTSCGNKDVRVNCSIYRDAVCSKSCKSKTHYFNETDGQCYTCTECCGKDMSNIEPHCLLKNLRVGSVIGQAGELHCKVLSSQKCDEPSQNVSTNISSVINSNSGVLERNCSRPENNVTLPSTDSNPSASREGPRCSWNSRPHILLICGLILVVVILLFLYIRERNRRLIPRNDYWYLSSLVCCSPCKNSCFPAASLLVGFEEKLQYIPEALSINSIPFKVEQIIQKLDERKSYANNWYHVARELGLSMDEANSIKSEEYREGGSPTSALLFQLTTWESVVTLRQFVRALYQLRRHDISKLIIDFYRN</sequence>
<dbReference type="CDD" id="cd00185">
    <property type="entry name" value="TNFRSF"/>
    <property type="match status" value="1"/>
</dbReference>
<feature type="domain" description="Death" evidence="9">
    <location>
        <begin position="311"/>
        <end position="380"/>
    </location>
</feature>
<dbReference type="InterPro" id="IPR000488">
    <property type="entry name" value="Death_dom"/>
</dbReference>
<keyword evidence="5" id="KW-0325">Glycoprotein</keyword>
<accession>A0ABN8RK81</accession>
<keyword evidence="12" id="KW-1185">Reference proteome</keyword>
<evidence type="ECO:0000256" key="7">
    <source>
        <dbReference type="SAM" id="MobiDB-lite"/>
    </source>
</evidence>
<dbReference type="PROSITE" id="PS50050">
    <property type="entry name" value="TNFR_NGFR_2"/>
    <property type="match status" value="1"/>
</dbReference>
<keyword evidence="1" id="KW-0053">Apoptosis</keyword>
<dbReference type="PROSITE" id="PS00652">
    <property type="entry name" value="TNFR_NGFR_1"/>
    <property type="match status" value="1"/>
</dbReference>
<keyword evidence="8" id="KW-0812">Transmembrane</keyword>
<dbReference type="Pfam" id="PF00531">
    <property type="entry name" value="Death"/>
    <property type="match status" value="1"/>
</dbReference>
<comment type="caution">
    <text evidence="6">Lacks conserved residue(s) required for the propagation of feature annotation.</text>
</comment>
<proteinExistence type="predicted"/>
<evidence type="ECO:0000256" key="6">
    <source>
        <dbReference type="PROSITE-ProRule" id="PRU00206"/>
    </source>
</evidence>
<reference evidence="11 12" key="1">
    <citation type="submission" date="2022-05" db="EMBL/GenBank/DDBJ databases">
        <authorList>
            <consortium name="Genoscope - CEA"/>
            <person name="William W."/>
        </authorList>
    </citation>
    <scope>NUCLEOTIDE SEQUENCE [LARGE SCALE GENOMIC DNA]</scope>
</reference>
<evidence type="ECO:0000256" key="8">
    <source>
        <dbReference type="SAM" id="Phobius"/>
    </source>
</evidence>
<dbReference type="Proteomes" id="UP001159427">
    <property type="component" value="Unassembled WGS sequence"/>
</dbReference>
<keyword evidence="8" id="KW-0472">Membrane</keyword>
<gene>
    <name evidence="11" type="ORF">PEVE_00012490</name>
</gene>
<feature type="repeat" description="TNFR-Cys" evidence="6">
    <location>
        <begin position="58"/>
        <end position="96"/>
    </location>
</feature>
<keyword evidence="2" id="KW-0732">Signal</keyword>
<keyword evidence="4" id="KW-1015">Disulfide bond</keyword>
<evidence type="ECO:0000313" key="12">
    <source>
        <dbReference type="Proteomes" id="UP001159427"/>
    </source>
</evidence>